<feature type="region of interest" description="Disordered" evidence="2">
    <location>
        <begin position="823"/>
        <end position="918"/>
    </location>
</feature>
<dbReference type="AlphaFoldDB" id="A0A5J4Z922"/>
<reference evidence="4" key="1">
    <citation type="journal article" date="2019" name="Nat. Commun.">
        <title>Expansion of phycobilisome linker gene families in mesophilic red algae.</title>
        <authorList>
            <person name="Lee J."/>
            <person name="Kim D."/>
            <person name="Bhattacharya D."/>
            <person name="Yoon H.S."/>
        </authorList>
    </citation>
    <scope>NUCLEOTIDE SEQUENCE [LARGE SCALE GENOMIC DNA]</scope>
    <source>
        <strain evidence="4">CCMP 1328</strain>
    </source>
</reference>
<dbReference type="EMBL" id="VRMN01000001">
    <property type="protein sequence ID" value="KAA8499484.1"/>
    <property type="molecule type" value="Genomic_DNA"/>
</dbReference>
<feature type="compositionally biased region" description="Basic and acidic residues" evidence="2">
    <location>
        <begin position="73"/>
        <end position="84"/>
    </location>
</feature>
<feature type="region of interest" description="Disordered" evidence="2">
    <location>
        <begin position="37"/>
        <end position="84"/>
    </location>
</feature>
<feature type="compositionally biased region" description="Acidic residues" evidence="2">
    <location>
        <begin position="462"/>
        <end position="474"/>
    </location>
</feature>
<feature type="region of interest" description="Disordered" evidence="2">
    <location>
        <begin position="230"/>
        <end position="498"/>
    </location>
</feature>
<evidence type="ECO:0000256" key="1">
    <source>
        <dbReference type="SAM" id="Coils"/>
    </source>
</evidence>
<feature type="compositionally biased region" description="Low complexity" evidence="2">
    <location>
        <begin position="731"/>
        <end position="746"/>
    </location>
</feature>
<feature type="coiled-coil region" evidence="1">
    <location>
        <begin position="615"/>
        <end position="653"/>
    </location>
</feature>
<evidence type="ECO:0000313" key="4">
    <source>
        <dbReference type="Proteomes" id="UP000324585"/>
    </source>
</evidence>
<keyword evidence="4" id="KW-1185">Reference proteome</keyword>
<dbReference type="Proteomes" id="UP000324585">
    <property type="component" value="Unassembled WGS sequence"/>
</dbReference>
<feature type="compositionally biased region" description="Polar residues" evidence="2">
    <location>
        <begin position="901"/>
        <end position="918"/>
    </location>
</feature>
<feature type="compositionally biased region" description="Basic and acidic residues" evidence="2">
    <location>
        <begin position="269"/>
        <end position="289"/>
    </location>
</feature>
<proteinExistence type="predicted"/>
<sequence>MCVCACIWSEFDGVVWSGIWESGKVVDVCVDVGVESMGSDEENGSDGASRVGRGRSGAVSVAAKNSSSGAPHAPREPAAQKEFSEDGLTLERLVQAQLLKHGQEILFKHKSNTFTANVTRDGRIIYSHAHPENAQNVQFARDLYLGHKSAAPPSMGIPKYNPRTGTKYDTGDESDVESFASPDEFVDLMVKRYNLAYRIRTPRKLNLQGWSLCQTVSTGTTLAALRAQLAAEDDGGTPASTRKRKRAPNSDSPNELPTTYVSTPAKRGKLVEQGREPEESPRSGDEQPSRGRSATRSGRKRSDTQQTSSNSDEDAQNTTKPGSRATGRSPAATAAERSENDAKSAPANAGVSPTTSFNTEDMVKELDGEEEDEEFAGSTKDDKIGENEHVESGSGETGDKRGKKSSTNETAGDNAKDADGSGGSDADEGSVKKADAGSSASSLPVDESEESQPNNGKAGSGADDDGDDEAEESGDENRDDKAHDETTKDYAAEHETDNETWSLKDRELMLRAIREDRTIGVKRLSNSKALKDESKFLSRGENIVEEFMSDLQERMREAGMMSNCTVAEVTAYLASEVATMRSAHASKLVMSTERGSPSAETLNASAKGSHLQSKVEKETLEVEKHKRKLKKENDELRNRLDVEMNARRDLELEKSVLDVQLKEAKRGLDKEAIARQLVEDELESFKLKELEARRRLDRARMKIAAMKGEMISSTVDGINLESAVDLVGSPSTTAAATDTPESPAAANTPPVSGVTASGAGAKLGEQIAALSAERTQLINMIRTLELETAEWQRQAEIERRRFMYLLASKGRLEYEQYLAGSVRSGPSAGAHASNLPGAAGASSTKKSPGDGKARSGAGGKGSRVPPSSAKRAGSSGTGAAQKGATGPSTASGPGVGAVGGENSSTVKTGNGSRKAQGK</sequence>
<feature type="compositionally biased region" description="Low complexity" evidence="2">
    <location>
        <begin position="47"/>
        <end position="63"/>
    </location>
</feature>
<feature type="coiled-coil region" evidence="1">
    <location>
        <begin position="767"/>
        <end position="801"/>
    </location>
</feature>
<gene>
    <name evidence="3" type="ORF">FVE85_7069</name>
</gene>
<comment type="caution">
    <text evidence="3">The sequence shown here is derived from an EMBL/GenBank/DDBJ whole genome shotgun (WGS) entry which is preliminary data.</text>
</comment>
<feature type="compositionally biased region" description="Polar residues" evidence="2">
    <location>
        <begin position="249"/>
        <end position="262"/>
    </location>
</feature>
<evidence type="ECO:0000256" key="2">
    <source>
        <dbReference type="SAM" id="MobiDB-lite"/>
    </source>
</evidence>
<name>A0A5J4Z922_PORPP</name>
<feature type="compositionally biased region" description="Basic and acidic residues" evidence="2">
    <location>
        <begin position="379"/>
        <end position="391"/>
    </location>
</feature>
<feature type="compositionally biased region" description="Polar residues" evidence="2">
    <location>
        <begin position="593"/>
        <end position="612"/>
    </location>
</feature>
<keyword evidence="1" id="KW-0175">Coiled coil</keyword>
<feature type="compositionally biased region" description="Basic and acidic residues" evidence="2">
    <location>
        <begin position="475"/>
        <end position="498"/>
    </location>
</feature>
<protein>
    <submittedName>
        <fullName evidence="3">Uncharacterized protein</fullName>
    </submittedName>
</protein>
<evidence type="ECO:0000313" key="3">
    <source>
        <dbReference type="EMBL" id="KAA8499484.1"/>
    </source>
</evidence>
<feature type="region of interest" description="Disordered" evidence="2">
    <location>
        <begin position="592"/>
        <end position="613"/>
    </location>
</feature>
<accession>A0A5J4Z922</accession>
<organism evidence="3 4">
    <name type="scientific">Porphyridium purpureum</name>
    <name type="common">Red alga</name>
    <name type="synonym">Porphyridium cruentum</name>
    <dbReference type="NCBI Taxonomy" id="35688"/>
    <lineage>
        <taxon>Eukaryota</taxon>
        <taxon>Rhodophyta</taxon>
        <taxon>Bangiophyceae</taxon>
        <taxon>Porphyridiales</taxon>
        <taxon>Porphyridiaceae</taxon>
        <taxon>Porphyridium</taxon>
    </lineage>
</organism>
<feature type="compositionally biased region" description="Polar residues" evidence="2">
    <location>
        <begin position="304"/>
        <end position="321"/>
    </location>
</feature>
<feature type="region of interest" description="Disordered" evidence="2">
    <location>
        <begin position="731"/>
        <end position="757"/>
    </location>
</feature>
<feature type="region of interest" description="Disordered" evidence="2">
    <location>
        <begin position="154"/>
        <end position="175"/>
    </location>
</feature>